<name>A0A367CEG2_9ENTE</name>
<evidence type="ECO:0000259" key="2">
    <source>
        <dbReference type="Pfam" id="PF13751"/>
    </source>
</evidence>
<evidence type="ECO:0008006" key="5">
    <source>
        <dbReference type="Google" id="ProtNLM"/>
    </source>
</evidence>
<feature type="domain" description="Transposase DDE" evidence="2">
    <location>
        <begin position="392"/>
        <end position="519"/>
    </location>
</feature>
<evidence type="ECO:0000313" key="4">
    <source>
        <dbReference type="Proteomes" id="UP000252797"/>
    </source>
</evidence>
<sequence length="548" mass="64733">MYKNYTTDQLVLPLDLTQTIPKNDIAYPVHHLVESIPEEAFEHLKHQRGASSYHPRMMLKIILCAYTQSVFSGRRIEALLQDSLRMMWLAQGYQPSYRTINRFRVDEAVQPLLRECFVQFRSQLIAENEIDEEAIFIDGTKIEANANKFTFVWRKSVERYHQKLEEKSLAAYHELVEEKIIPALQTEVEGNLSKENIQTILTSLEQTIEELNQKMADEPCGAIRKDLRFERKAPKLFYNHFTSHQERVLTYEKHYQILGKRNSYSKTDTDATFMRMKDDSMMNGQLKAGYNLQIATNNQYILGYDVFPNPTDTRTLTPFLSTLKKEYFPLPEFIVADAGYGSEENYMNVLEKFQSTPLITYGMYEKEQKKKYKNNPFQVNNWDYDEMSNQFICPEGRKLNFKYNGIRNDKYGFTRHISYYECEDCSNCPVRSLCTKAQEGFNRRIQKNWTWESYKTVVKKLLQEKETQKIYGRRKIDVETAFGHLKAILSFTRLSVRGKEKVKNELGFALMATNLRKYHLKFVKQREEQCKKSIHKIIFQIFVYAFLF</sequence>
<dbReference type="Pfam" id="PF13751">
    <property type="entry name" value="DDE_Tnp_1_6"/>
    <property type="match status" value="1"/>
</dbReference>
<dbReference type="PANTHER" id="PTHR33408:SF2">
    <property type="entry name" value="TRANSPOSASE DDE DOMAIN-CONTAINING PROTEIN"/>
    <property type="match status" value="1"/>
</dbReference>
<dbReference type="AlphaFoldDB" id="A0A367CEG2"/>
<gene>
    <name evidence="3" type="ORF">EA71_02799</name>
</gene>
<evidence type="ECO:0000313" key="3">
    <source>
        <dbReference type="EMBL" id="RCA09943.1"/>
    </source>
</evidence>
<dbReference type="RefSeq" id="WP_047927870.1">
    <property type="nucleotide sequence ID" value="NZ_JBHKTE010000063.1"/>
</dbReference>
<dbReference type="Proteomes" id="UP000252797">
    <property type="component" value="Unassembled WGS sequence"/>
</dbReference>
<accession>A0A367CEG2</accession>
<organism evidence="3 4">
    <name type="scientific">Enterococcus durans</name>
    <dbReference type="NCBI Taxonomy" id="53345"/>
    <lineage>
        <taxon>Bacteria</taxon>
        <taxon>Bacillati</taxon>
        <taxon>Bacillota</taxon>
        <taxon>Bacilli</taxon>
        <taxon>Lactobacillales</taxon>
        <taxon>Enterococcaceae</taxon>
        <taxon>Enterococcus</taxon>
    </lineage>
</organism>
<dbReference type="PANTHER" id="PTHR33408">
    <property type="entry name" value="TRANSPOSASE"/>
    <property type="match status" value="1"/>
</dbReference>
<reference evidence="3 4" key="1">
    <citation type="submission" date="2015-06" db="EMBL/GenBank/DDBJ databases">
        <title>The Genome Sequence of Enterococcus durans 4EA1.</title>
        <authorList>
            <consortium name="The Broad Institute Genomics Platform"/>
            <consortium name="The Broad Institute Genome Sequencing Center for Infectious Disease"/>
            <person name="Earl A.M."/>
            <person name="Van Tyne D."/>
            <person name="Lebreton F."/>
            <person name="Saavedra J.T."/>
            <person name="Gilmore M.S."/>
            <person name="Manson Mcguire A."/>
            <person name="Clock S."/>
            <person name="Crupain M."/>
            <person name="Rangan U."/>
            <person name="Young S."/>
            <person name="Abouelleil A."/>
            <person name="Cao P."/>
            <person name="Chapman S.B."/>
            <person name="Griggs A."/>
            <person name="Priest M."/>
            <person name="Shea T."/>
            <person name="Wortman J."/>
            <person name="Nusbaum C."/>
            <person name="Birren B."/>
        </authorList>
    </citation>
    <scope>NUCLEOTIDE SEQUENCE [LARGE SCALE GENOMIC DNA]</scope>
    <source>
        <strain evidence="3 4">4EA1</strain>
    </source>
</reference>
<evidence type="ECO:0000259" key="1">
    <source>
        <dbReference type="Pfam" id="PF05598"/>
    </source>
</evidence>
<dbReference type="NCBIfam" id="NF033551">
    <property type="entry name" value="transpos_IS1182"/>
    <property type="match status" value="1"/>
</dbReference>
<dbReference type="EMBL" id="LEPB01000006">
    <property type="protein sequence ID" value="RCA09943.1"/>
    <property type="molecule type" value="Genomic_DNA"/>
</dbReference>
<feature type="domain" description="Transposase InsH N-terminal" evidence="1">
    <location>
        <begin position="16"/>
        <end position="104"/>
    </location>
</feature>
<dbReference type="InterPro" id="IPR008490">
    <property type="entry name" value="Transposase_InsH_N"/>
</dbReference>
<protein>
    <recommendedName>
        <fullName evidence="5">IS1182 family transposase</fullName>
    </recommendedName>
</protein>
<dbReference type="InterPro" id="IPR025668">
    <property type="entry name" value="Tnp_DDE_dom"/>
</dbReference>
<comment type="caution">
    <text evidence="3">The sequence shown here is derived from an EMBL/GenBank/DDBJ whole genome shotgun (WGS) entry which is preliminary data.</text>
</comment>
<dbReference type="Pfam" id="PF05598">
    <property type="entry name" value="DUF772"/>
    <property type="match status" value="1"/>
</dbReference>
<proteinExistence type="predicted"/>
<dbReference type="InterPro" id="IPR047629">
    <property type="entry name" value="IS1182_transpos"/>
</dbReference>